<accession>A0AA35R5Q8</accession>
<keyword evidence="11" id="KW-1185">Reference proteome</keyword>
<feature type="domain" description="Type II secretion system protein GspF" evidence="9">
    <location>
        <begin position="68"/>
        <end position="191"/>
    </location>
</feature>
<keyword evidence="3" id="KW-1003">Cell membrane</keyword>
<comment type="caution">
    <text evidence="10">The sequence shown here is derived from an EMBL/GenBank/DDBJ whole genome shotgun (WGS) entry which is preliminary data.</text>
</comment>
<feature type="transmembrane region" description="Helical" evidence="8">
    <location>
        <begin position="169"/>
        <end position="190"/>
    </location>
</feature>
<evidence type="ECO:0000313" key="11">
    <source>
        <dbReference type="Proteomes" id="UP001174909"/>
    </source>
</evidence>
<reference evidence="10" key="1">
    <citation type="submission" date="2023-03" db="EMBL/GenBank/DDBJ databases">
        <authorList>
            <person name="Steffen K."/>
            <person name="Cardenas P."/>
        </authorList>
    </citation>
    <scope>NUCLEOTIDE SEQUENCE</scope>
</reference>
<dbReference type="AlphaFoldDB" id="A0AA35R5Q8"/>
<name>A0AA35R5Q8_GEOBA</name>
<dbReference type="InterPro" id="IPR042094">
    <property type="entry name" value="T2SS_GspF_sf"/>
</dbReference>
<feature type="transmembrane region" description="Helical" evidence="8">
    <location>
        <begin position="210"/>
        <end position="236"/>
    </location>
</feature>
<protein>
    <submittedName>
        <fullName evidence="10">Type IV pilus assembly protein PilC</fullName>
    </submittedName>
</protein>
<dbReference type="Gene3D" id="1.20.81.30">
    <property type="entry name" value="Type II secretion system (T2SS), domain F"/>
    <property type="match status" value="2"/>
</dbReference>
<dbReference type="PANTHER" id="PTHR30012">
    <property type="entry name" value="GENERAL SECRETION PATHWAY PROTEIN"/>
    <property type="match status" value="1"/>
</dbReference>
<evidence type="ECO:0000256" key="1">
    <source>
        <dbReference type="ARBA" id="ARBA00004429"/>
    </source>
</evidence>
<dbReference type="FunFam" id="1.20.81.30:FF:000001">
    <property type="entry name" value="Type II secretion system protein F"/>
    <property type="match status" value="2"/>
</dbReference>
<evidence type="ECO:0000256" key="8">
    <source>
        <dbReference type="SAM" id="Phobius"/>
    </source>
</evidence>
<feature type="transmembrane region" description="Helical" evidence="8">
    <location>
        <begin position="374"/>
        <end position="394"/>
    </location>
</feature>
<keyword evidence="4" id="KW-0997">Cell inner membrane</keyword>
<evidence type="ECO:0000256" key="7">
    <source>
        <dbReference type="ARBA" id="ARBA00023136"/>
    </source>
</evidence>
<dbReference type="EMBL" id="CASHTH010000573">
    <property type="protein sequence ID" value="CAI8004955.1"/>
    <property type="molecule type" value="Genomic_DNA"/>
</dbReference>
<gene>
    <name evidence="10" type="ORF">GBAR_LOCUS4038</name>
</gene>
<keyword evidence="6 8" id="KW-1133">Transmembrane helix</keyword>
<sequence>MPTFAYSGRTRGGQPVSGQKIADTLDAALAALRREQIFVTRIDSVRERVWAARTRRVKPVPARNLAIFTRQLSVMIDAGLPLVQCLEILGTQEEDKNFSRIILQTRADIEGGTGLADSMRKHPSAFDSLYTNMMVAGEAGGILDTILKRLAIHIEKNVKLTAQVKSAMTYPIAILTISAIVVGAILWKVIPTFANLFAGLGATLPLPTRMVIVMSNSLVTYMPFLILGGAVLAFTYRRFRATGRGRRAVDGALLKTPVLGLIIRKEAVARFCRTLATLLGSGVPILDGLEITAKTAGNAIIEDAIRVTRAAIERGETVSGSLRGTRAFPPMVTQMINVGEATGTLDTMLAKIADFYEEEVNTSVAGMLTLIEPIMIAFLGVLVGSIVIAMYLPIFDLISRMAG</sequence>
<evidence type="ECO:0000256" key="2">
    <source>
        <dbReference type="ARBA" id="ARBA00005745"/>
    </source>
</evidence>
<evidence type="ECO:0000256" key="4">
    <source>
        <dbReference type="ARBA" id="ARBA00022519"/>
    </source>
</evidence>
<evidence type="ECO:0000256" key="6">
    <source>
        <dbReference type="ARBA" id="ARBA00022989"/>
    </source>
</evidence>
<dbReference type="Proteomes" id="UP001174909">
    <property type="component" value="Unassembled WGS sequence"/>
</dbReference>
<comment type="similarity">
    <text evidence="2">Belongs to the GSP F family.</text>
</comment>
<evidence type="ECO:0000313" key="10">
    <source>
        <dbReference type="EMBL" id="CAI8004955.1"/>
    </source>
</evidence>
<evidence type="ECO:0000256" key="5">
    <source>
        <dbReference type="ARBA" id="ARBA00022692"/>
    </source>
</evidence>
<comment type="subcellular location">
    <subcellularLocation>
        <location evidence="1">Cell inner membrane</location>
        <topology evidence="1">Multi-pass membrane protein</topology>
    </subcellularLocation>
</comment>
<proteinExistence type="inferred from homology"/>
<dbReference type="InterPro" id="IPR003004">
    <property type="entry name" value="GspF/PilC"/>
</dbReference>
<feature type="domain" description="Type II secretion system protein GspF" evidence="9">
    <location>
        <begin position="271"/>
        <end position="393"/>
    </location>
</feature>
<dbReference type="Pfam" id="PF00482">
    <property type="entry name" value="T2SSF"/>
    <property type="match status" value="2"/>
</dbReference>
<dbReference type="GO" id="GO:0005886">
    <property type="term" value="C:plasma membrane"/>
    <property type="evidence" value="ECO:0007669"/>
    <property type="project" value="UniProtKB-SubCell"/>
</dbReference>
<dbReference type="PANTHER" id="PTHR30012:SF7">
    <property type="entry name" value="PROTEIN TRANSPORT PROTEIN HOFC HOMOLOG"/>
    <property type="match status" value="1"/>
</dbReference>
<evidence type="ECO:0000256" key="3">
    <source>
        <dbReference type="ARBA" id="ARBA00022475"/>
    </source>
</evidence>
<evidence type="ECO:0000259" key="9">
    <source>
        <dbReference type="Pfam" id="PF00482"/>
    </source>
</evidence>
<dbReference type="PRINTS" id="PR00812">
    <property type="entry name" value="BCTERIALGSPF"/>
</dbReference>
<organism evidence="10 11">
    <name type="scientific">Geodia barretti</name>
    <name type="common">Barrett's horny sponge</name>
    <dbReference type="NCBI Taxonomy" id="519541"/>
    <lineage>
        <taxon>Eukaryota</taxon>
        <taxon>Metazoa</taxon>
        <taxon>Porifera</taxon>
        <taxon>Demospongiae</taxon>
        <taxon>Heteroscleromorpha</taxon>
        <taxon>Tetractinellida</taxon>
        <taxon>Astrophorina</taxon>
        <taxon>Geodiidae</taxon>
        <taxon>Geodia</taxon>
    </lineage>
</organism>
<keyword evidence="5 8" id="KW-0812">Transmembrane</keyword>
<dbReference type="InterPro" id="IPR018076">
    <property type="entry name" value="T2SS_GspF_dom"/>
</dbReference>
<keyword evidence="7 8" id="KW-0472">Membrane</keyword>